<dbReference type="PANTHER" id="PTHR33545:SF5">
    <property type="entry name" value="UPF0750 MEMBRANE PROTEIN YITT"/>
    <property type="match status" value="1"/>
</dbReference>
<keyword evidence="5 6" id="KW-0472">Membrane</keyword>
<dbReference type="AlphaFoldDB" id="A0A0P0GVM4"/>
<gene>
    <name evidence="8" type="ORF">BcellWH2_04166</name>
    <name evidence="14" type="ORF">DWX97_02980</name>
    <name evidence="11" type="ORF">F2Y81_01340</name>
    <name evidence="9" type="ORF">F2Y86_02025</name>
    <name evidence="10" type="ORF">F2Y87_01530</name>
    <name evidence="12" type="ORF">PZH42_14795</name>
    <name evidence="13" type="ORF">RO785_19915</name>
</gene>
<protein>
    <submittedName>
        <fullName evidence="9">YitT family protein</fullName>
    </submittedName>
</protein>
<dbReference type="Proteomes" id="UP000283341">
    <property type="component" value="Unassembled WGS sequence"/>
</dbReference>
<dbReference type="PATRIC" id="fig|246787.4.peg.4309"/>
<evidence type="ECO:0000256" key="2">
    <source>
        <dbReference type="ARBA" id="ARBA00022475"/>
    </source>
</evidence>
<dbReference type="InterPro" id="IPR003740">
    <property type="entry name" value="YitT"/>
</dbReference>
<evidence type="ECO:0000313" key="17">
    <source>
        <dbReference type="Proteomes" id="UP000325055"/>
    </source>
</evidence>
<evidence type="ECO:0000313" key="14">
    <source>
        <dbReference type="EMBL" id="RGS40246.1"/>
    </source>
</evidence>
<evidence type="ECO:0000256" key="1">
    <source>
        <dbReference type="ARBA" id="ARBA00004651"/>
    </source>
</evidence>
<dbReference type="EMBL" id="VVYX01000002">
    <property type="protein sequence ID" value="KAA5422425.1"/>
    <property type="molecule type" value="Genomic_DNA"/>
</dbReference>
<dbReference type="InterPro" id="IPR015867">
    <property type="entry name" value="N-reg_PII/ATP_PRibTrfase_C"/>
</dbReference>
<evidence type="ECO:0000313" key="8">
    <source>
        <dbReference type="EMBL" id="ALJ61386.1"/>
    </source>
</evidence>
<evidence type="ECO:0000313" key="10">
    <source>
        <dbReference type="EMBL" id="KAA5422425.1"/>
    </source>
</evidence>
<name>A0A0P0GVM4_9BACE</name>
<reference evidence="13" key="5">
    <citation type="submission" date="2023-08" db="EMBL/GenBank/DDBJ databases">
        <title>Reintroducing virulent viruses to syntetic microbiomes.</title>
        <authorList>
            <person name="Wilde J."/>
            <person name="Boyes R."/>
            <person name="Robinson A.V."/>
            <person name="Daisley B.A."/>
            <person name="Allen-Vercoe E."/>
        </authorList>
    </citation>
    <scope>NUCLEOTIDE SEQUENCE</scope>
    <source>
        <strain evidence="13">225I_12FAA</strain>
    </source>
</reference>
<dbReference type="eggNOG" id="COG1284">
    <property type="taxonomic scope" value="Bacteria"/>
</dbReference>
<dbReference type="Pfam" id="PF10035">
    <property type="entry name" value="DUF2179"/>
    <property type="match status" value="1"/>
</dbReference>
<evidence type="ECO:0000256" key="4">
    <source>
        <dbReference type="ARBA" id="ARBA00022989"/>
    </source>
</evidence>
<reference evidence="8 15" key="1">
    <citation type="journal article" date="2015" name="Science">
        <title>Genetic determinants of in vivo fitness and diet responsiveness in multiple human gut Bacteroides.</title>
        <authorList>
            <person name="Wu M."/>
            <person name="McNulty N.P."/>
            <person name="Rodionov D.A."/>
            <person name="Khoroshkin M.S."/>
            <person name="Griffin N.W."/>
            <person name="Cheng J."/>
            <person name="Latreille P."/>
            <person name="Kerstetter R.A."/>
            <person name="Terrapon N."/>
            <person name="Henrissat B."/>
            <person name="Osterman A.L."/>
            <person name="Gordon J.I."/>
        </authorList>
    </citation>
    <scope>NUCLEOTIDE SEQUENCE [LARGE SCALE GENOMIC DNA]</scope>
    <source>
        <strain evidence="8 15">WH2</strain>
    </source>
</reference>
<evidence type="ECO:0000256" key="3">
    <source>
        <dbReference type="ARBA" id="ARBA00022692"/>
    </source>
</evidence>
<feature type="transmembrane region" description="Helical" evidence="6">
    <location>
        <begin position="118"/>
        <end position="139"/>
    </location>
</feature>
<dbReference type="EMBL" id="JARFID010000014">
    <property type="protein sequence ID" value="MDE8695377.1"/>
    <property type="molecule type" value="Genomic_DNA"/>
</dbReference>
<dbReference type="STRING" id="246787.BcellWH2_04166"/>
<dbReference type="InterPro" id="IPR051461">
    <property type="entry name" value="UPF0750_membrane"/>
</dbReference>
<evidence type="ECO:0000313" key="15">
    <source>
        <dbReference type="Proteomes" id="UP000061809"/>
    </source>
</evidence>
<dbReference type="GO" id="GO:0005886">
    <property type="term" value="C:plasma membrane"/>
    <property type="evidence" value="ECO:0007669"/>
    <property type="project" value="UniProtKB-SubCell"/>
</dbReference>
<feature type="transmembrane region" description="Helical" evidence="6">
    <location>
        <begin position="20"/>
        <end position="39"/>
    </location>
</feature>
<dbReference type="EMBL" id="VVYW01000001">
    <property type="protein sequence ID" value="KAA5411520.1"/>
    <property type="molecule type" value="Genomic_DNA"/>
</dbReference>
<comment type="subcellular location">
    <subcellularLocation>
        <location evidence="1">Cell membrane</location>
        <topology evidence="1">Multi-pass membrane protein</topology>
    </subcellularLocation>
</comment>
<dbReference type="Gene3D" id="3.30.70.120">
    <property type="match status" value="1"/>
</dbReference>
<evidence type="ECO:0000313" key="12">
    <source>
        <dbReference type="EMBL" id="MDE8695377.1"/>
    </source>
</evidence>
<dbReference type="EMBL" id="QRVJ01000001">
    <property type="protein sequence ID" value="RGS40246.1"/>
    <property type="molecule type" value="Genomic_DNA"/>
</dbReference>
<evidence type="ECO:0000313" key="18">
    <source>
        <dbReference type="Proteomes" id="UP000448877"/>
    </source>
</evidence>
<dbReference type="CDD" id="cd16380">
    <property type="entry name" value="YitT_C"/>
    <property type="match status" value="1"/>
</dbReference>
<evidence type="ECO:0000313" key="19">
    <source>
        <dbReference type="Proteomes" id="UP000482653"/>
    </source>
</evidence>
<dbReference type="InterPro" id="IPR019264">
    <property type="entry name" value="DUF2179"/>
</dbReference>
<keyword evidence="4 6" id="KW-1133">Transmembrane helix</keyword>
<keyword evidence="3 6" id="KW-0812">Transmembrane</keyword>
<dbReference type="Proteomes" id="UP001266995">
    <property type="component" value="Unassembled WGS sequence"/>
</dbReference>
<dbReference type="EMBL" id="JAVSNH010000001">
    <property type="protein sequence ID" value="MDT4513242.1"/>
    <property type="molecule type" value="Genomic_DNA"/>
</dbReference>
<evidence type="ECO:0000259" key="7">
    <source>
        <dbReference type="Pfam" id="PF10035"/>
    </source>
</evidence>
<dbReference type="Proteomes" id="UP001221924">
    <property type="component" value="Unassembled WGS sequence"/>
</dbReference>
<dbReference type="Proteomes" id="UP000325055">
    <property type="component" value="Unassembled WGS sequence"/>
</dbReference>
<evidence type="ECO:0000313" key="11">
    <source>
        <dbReference type="EMBL" id="KAA5423816.1"/>
    </source>
</evidence>
<proteinExistence type="predicted"/>
<reference evidence="14 16" key="2">
    <citation type="submission" date="2018-08" db="EMBL/GenBank/DDBJ databases">
        <title>A genome reference for cultivated species of the human gut microbiota.</title>
        <authorList>
            <person name="Zou Y."/>
            <person name="Xue W."/>
            <person name="Luo G."/>
        </authorList>
    </citation>
    <scope>NUCLEOTIDE SEQUENCE [LARGE SCALE GENOMIC DNA]</scope>
    <source>
        <strain evidence="14 16">AF22-3AC</strain>
    </source>
</reference>
<dbReference type="Proteomes" id="UP000482653">
    <property type="component" value="Unassembled WGS sequence"/>
</dbReference>
<evidence type="ECO:0000256" key="5">
    <source>
        <dbReference type="ARBA" id="ARBA00023136"/>
    </source>
</evidence>
<dbReference type="PIRSF" id="PIRSF006483">
    <property type="entry name" value="Membrane_protein_YitT"/>
    <property type="match status" value="1"/>
</dbReference>
<dbReference type="Pfam" id="PF02588">
    <property type="entry name" value="YitT_membrane"/>
    <property type="match status" value="1"/>
</dbReference>
<evidence type="ECO:0000313" key="16">
    <source>
        <dbReference type="Proteomes" id="UP000283341"/>
    </source>
</evidence>
<evidence type="ECO:0000256" key="6">
    <source>
        <dbReference type="SAM" id="Phobius"/>
    </source>
</evidence>
<reference evidence="17 18" key="3">
    <citation type="journal article" date="2019" name="Nat. Med.">
        <title>A library of human gut bacterial isolates paired with longitudinal multiomics data enables mechanistic microbiome research.</title>
        <authorList>
            <person name="Poyet M."/>
            <person name="Groussin M."/>
            <person name="Gibbons S.M."/>
            <person name="Avila-Pacheco J."/>
            <person name="Jiang X."/>
            <person name="Kearney S.M."/>
            <person name="Perrotta A.R."/>
            <person name="Berdy B."/>
            <person name="Zhao S."/>
            <person name="Lieberman T.D."/>
            <person name="Swanson P.K."/>
            <person name="Smith M."/>
            <person name="Roesemann S."/>
            <person name="Alexander J.E."/>
            <person name="Rich S.A."/>
            <person name="Livny J."/>
            <person name="Vlamakis H."/>
            <person name="Clish C."/>
            <person name="Bullock K."/>
            <person name="Deik A."/>
            <person name="Scott J."/>
            <person name="Pierce K.A."/>
            <person name="Xavier R.J."/>
            <person name="Alm E.J."/>
        </authorList>
    </citation>
    <scope>NUCLEOTIDE SEQUENCE [LARGE SCALE GENOMIC DNA]</scope>
    <source>
        <strain evidence="11 18">BIOML-A6</strain>
        <strain evidence="9 17">BIOML-A7</strain>
        <strain evidence="10 19">BIOML-A8</strain>
    </source>
</reference>
<dbReference type="Proteomes" id="UP000061809">
    <property type="component" value="Chromosome"/>
</dbReference>
<feature type="domain" description="DUF2179" evidence="7">
    <location>
        <begin position="233"/>
        <end position="287"/>
    </location>
</feature>
<dbReference type="PANTHER" id="PTHR33545">
    <property type="entry name" value="UPF0750 MEMBRANE PROTEIN YITT-RELATED"/>
    <property type="match status" value="1"/>
</dbReference>
<sequence>MKTIVNVPTKQSLIRETRDYLMIALGLILYGIGWTVFLLPNDITTGGVPGIASIVYFATGFPVQYTYFSINLILLLLSIRILGWKFSIKTVFAVFTLTFFLSIIQRLASGVVLLHDQPFMACVIGASLCGGGIGIAFSSNGSTGGTDIIAAIINKYRDITLGRVMLICDLIIISSSYFVLKDWEKVVYGYVTLYICSFVLDQVVNSARQSVQFFIISEKYDEIARHINVYPHRGATVINASGFYSGKEQKMLFVLAKKRESTIIFRLIKDIDPNAFVSQSAVIGVYGEGFDRIKVK</sequence>
<dbReference type="GeneID" id="66310015"/>
<dbReference type="EMBL" id="VVYV01000001">
    <property type="protein sequence ID" value="KAA5423816.1"/>
    <property type="molecule type" value="Genomic_DNA"/>
</dbReference>
<evidence type="ECO:0000313" key="9">
    <source>
        <dbReference type="EMBL" id="KAA5411520.1"/>
    </source>
</evidence>
<feature type="transmembrane region" description="Helical" evidence="6">
    <location>
        <begin position="160"/>
        <end position="180"/>
    </location>
</feature>
<dbReference type="RefSeq" id="WP_007212615.1">
    <property type="nucleotide sequence ID" value="NZ_CABMLT010000008.1"/>
</dbReference>
<dbReference type="KEGG" id="bcel:BcellWH2_04166"/>
<reference evidence="12" key="4">
    <citation type="submission" date="2023-03" db="EMBL/GenBank/DDBJ databases">
        <title>DFI Biobank Strains.</title>
        <authorList>
            <person name="Mostad J."/>
            <person name="Paddock L."/>
            <person name="Medina S."/>
            <person name="Waligurski E."/>
            <person name="Barat B."/>
            <person name="Smith R."/>
            <person name="Burgo V."/>
            <person name="Metcalfe C."/>
            <person name="Woodson C."/>
            <person name="Sundararajan A."/>
            <person name="Ramaswamy R."/>
            <person name="Lin H."/>
            <person name="Pamer E.G."/>
        </authorList>
    </citation>
    <scope>NUCLEOTIDE SEQUENCE</scope>
    <source>
        <strain evidence="12">DFI.9.5</strain>
    </source>
</reference>
<evidence type="ECO:0000313" key="13">
    <source>
        <dbReference type="EMBL" id="MDT4513242.1"/>
    </source>
</evidence>
<accession>A0A0P0GVM4</accession>
<feature type="transmembrane region" description="Helical" evidence="6">
    <location>
        <begin position="51"/>
        <end position="79"/>
    </location>
</feature>
<dbReference type="Proteomes" id="UP000448877">
    <property type="component" value="Unassembled WGS sequence"/>
</dbReference>
<feature type="transmembrane region" description="Helical" evidence="6">
    <location>
        <begin position="91"/>
        <end position="112"/>
    </location>
</feature>
<keyword evidence="2" id="KW-1003">Cell membrane</keyword>
<dbReference type="EMBL" id="CP012801">
    <property type="protein sequence ID" value="ALJ61386.1"/>
    <property type="molecule type" value="Genomic_DNA"/>
</dbReference>
<organism evidence="8 15">
    <name type="scientific">Bacteroides cellulosilyticus</name>
    <dbReference type="NCBI Taxonomy" id="246787"/>
    <lineage>
        <taxon>Bacteria</taxon>
        <taxon>Pseudomonadati</taxon>
        <taxon>Bacteroidota</taxon>
        <taxon>Bacteroidia</taxon>
        <taxon>Bacteroidales</taxon>
        <taxon>Bacteroidaceae</taxon>
        <taxon>Bacteroides</taxon>
    </lineage>
</organism>